<evidence type="ECO:0000259" key="3">
    <source>
        <dbReference type="Pfam" id="PF02463"/>
    </source>
</evidence>
<feature type="domain" description="RecF/RecN/SMC N-terminal" evidence="3">
    <location>
        <begin position="66"/>
        <end position="311"/>
    </location>
</feature>
<name>A0A7J4IX70_9ARCH</name>
<dbReference type="SUPFAM" id="SSF52540">
    <property type="entry name" value="P-loop containing nucleoside triphosphate hydrolases"/>
    <property type="match status" value="1"/>
</dbReference>
<evidence type="ECO:0000256" key="2">
    <source>
        <dbReference type="SAM" id="MobiDB-lite"/>
    </source>
</evidence>
<evidence type="ECO:0000256" key="1">
    <source>
        <dbReference type="SAM" id="Coils"/>
    </source>
</evidence>
<dbReference type="Pfam" id="PF02463">
    <property type="entry name" value="SMC_N"/>
    <property type="match status" value="1"/>
</dbReference>
<dbReference type="PANTHER" id="PTHR43977">
    <property type="entry name" value="STRUCTURAL MAINTENANCE OF CHROMOSOMES PROTEIN 3"/>
    <property type="match status" value="1"/>
</dbReference>
<protein>
    <submittedName>
        <fullName evidence="4">AAA family ATPase</fullName>
    </submittedName>
</protein>
<sequence>MADIGTGQQAIGKIENERAATEKELAALEAELEKANRANKLLEEEKARLTAKIDAISRRRDEFSEKIESREKDLNELNIENSKNEVRIVDLEDEFRDYSAIEPFREFALNDIKKRIPEIEKEIGKLGAINMKSLENFDTFKKEVEDVRQKANKLDEERKAVIEMIAQIDVKKLNVFMECFNHVSAKFSELYYKFFEGEGQLELADKISPLGGGLLIQAKYKEDTMKSIDAMSGGEKSLTALAFLFAIQSYEPAPFYIFDEVDAALDKENSRKVGAMIKEQSSKSQFITISHNDAVINQADQIIGVAMNSHKSSVIGLRLKRGQHAITDNSRPGQLADGGQDDGDDGANAQDDSH</sequence>
<gene>
    <name evidence="4" type="ORF">HA254_05060</name>
</gene>
<feature type="coiled-coil region" evidence="1">
    <location>
        <begin position="137"/>
        <end position="164"/>
    </location>
</feature>
<comment type="caution">
    <text evidence="4">The sequence shown here is derived from an EMBL/GenBank/DDBJ whole genome shotgun (WGS) entry which is preliminary data.</text>
</comment>
<reference evidence="5" key="1">
    <citation type="journal article" date="2020" name="bioRxiv">
        <title>A rank-normalized archaeal taxonomy based on genome phylogeny resolves widespread incomplete and uneven classifications.</title>
        <authorList>
            <person name="Rinke C."/>
            <person name="Chuvochina M."/>
            <person name="Mussig A.J."/>
            <person name="Chaumeil P.-A."/>
            <person name="Waite D.W."/>
            <person name="Whitman W.B."/>
            <person name="Parks D.H."/>
            <person name="Hugenholtz P."/>
        </authorList>
    </citation>
    <scope>NUCLEOTIDE SEQUENCE [LARGE SCALE GENOMIC DNA]</scope>
</reference>
<dbReference type="Gene3D" id="3.40.50.300">
    <property type="entry name" value="P-loop containing nucleotide triphosphate hydrolases"/>
    <property type="match status" value="1"/>
</dbReference>
<feature type="region of interest" description="Disordered" evidence="2">
    <location>
        <begin position="326"/>
        <end position="354"/>
    </location>
</feature>
<evidence type="ECO:0000313" key="5">
    <source>
        <dbReference type="Proteomes" id="UP000565078"/>
    </source>
</evidence>
<dbReference type="AlphaFoldDB" id="A0A7J4IX70"/>
<proteinExistence type="predicted"/>
<dbReference type="InterPro" id="IPR027417">
    <property type="entry name" value="P-loop_NTPase"/>
</dbReference>
<dbReference type="EMBL" id="DUGC01000078">
    <property type="protein sequence ID" value="HIH10008.1"/>
    <property type="molecule type" value="Genomic_DNA"/>
</dbReference>
<feature type="coiled-coil region" evidence="1">
    <location>
        <begin position="11"/>
        <end position="94"/>
    </location>
</feature>
<dbReference type="InterPro" id="IPR003395">
    <property type="entry name" value="RecF/RecN/SMC_N"/>
</dbReference>
<keyword evidence="1" id="KW-0175">Coiled coil</keyword>
<dbReference type="Proteomes" id="UP000565078">
    <property type="component" value="Unassembled WGS sequence"/>
</dbReference>
<organism evidence="4 5">
    <name type="scientific">Candidatus Iainarchaeum sp</name>
    <dbReference type="NCBI Taxonomy" id="3101447"/>
    <lineage>
        <taxon>Archaea</taxon>
        <taxon>Candidatus Iainarchaeota</taxon>
        <taxon>Candidatus Iainarchaeia</taxon>
        <taxon>Candidatus Iainarchaeales</taxon>
        <taxon>Candidatus Iainarchaeaceae</taxon>
        <taxon>Candidatus Iainarchaeum</taxon>
    </lineage>
</organism>
<evidence type="ECO:0000313" key="4">
    <source>
        <dbReference type="EMBL" id="HIH10008.1"/>
    </source>
</evidence>
<accession>A0A7J4IX70</accession>